<dbReference type="PROSITE" id="PS51473">
    <property type="entry name" value="GNK2"/>
    <property type="match status" value="1"/>
</dbReference>
<dbReference type="HOGENOM" id="CLU_100400_2_0_1"/>
<dbReference type="STRING" id="4537.A0A0E0LLP2"/>
<keyword evidence="3" id="KW-0472">Membrane</keyword>
<accession>A0A0E0LLP2</accession>
<evidence type="ECO:0000313" key="7">
    <source>
        <dbReference type="Proteomes" id="UP000026962"/>
    </source>
</evidence>
<dbReference type="Gramene" id="OPUNC07G16080.1">
    <property type="protein sequence ID" value="OPUNC07G16080.1"/>
    <property type="gene ID" value="OPUNC07G16080"/>
</dbReference>
<dbReference type="Pfam" id="PF01657">
    <property type="entry name" value="Stress-antifung"/>
    <property type="match status" value="1"/>
</dbReference>
<dbReference type="Proteomes" id="UP000026962">
    <property type="component" value="Chromosome 7"/>
</dbReference>
<keyword evidence="3" id="KW-1133">Transmembrane helix</keyword>
<dbReference type="eggNOG" id="ENOG502R3SN">
    <property type="taxonomic scope" value="Eukaryota"/>
</dbReference>
<evidence type="ECO:0000256" key="2">
    <source>
        <dbReference type="ARBA" id="ARBA00022737"/>
    </source>
</evidence>
<protein>
    <recommendedName>
        <fullName evidence="5">Gnk2-homologous domain-containing protein</fullName>
    </recommendedName>
</protein>
<keyword evidence="1 4" id="KW-0732">Signal</keyword>
<evidence type="ECO:0000313" key="6">
    <source>
        <dbReference type="EnsemblPlants" id="OPUNC07G16080.1"/>
    </source>
</evidence>
<evidence type="ECO:0000256" key="3">
    <source>
        <dbReference type="SAM" id="Phobius"/>
    </source>
</evidence>
<dbReference type="AlphaFoldDB" id="A0A0E0LLP2"/>
<evidence type="ECO:0000259" key="5">
    <source>
        <dbReference type="PROSITE" id="PS51473"/>
    </source>
</evidence>
<dbReference type="InterPro" id="IPR038408">
    <property type="entry name" value="GNK2_sf"/>
</dbReference>
<keyword evidence="2" id="KW-0677">Repeat</keyword>
<feature type="domain" description="Gnk2-homologous" evidence="5">
    <location>
        <begin position="33"/>
        <end position="137"/>
    </location>
</feature>
<feature type="signal peptide" evidence="4">
    <location>
        <begin position="1"/>
        <end position="24"/>
    </location>
</feature>
<name>A0A0E0LLP2_ORYPU</name>
<proteinExistence type="predicted"/>
<dbReference type="EnsemblPlants" id="OPUNC07G16080.1">
    <property type="protein sequence ID" value="OPUNC07G16080.1"/>
    <property type="gene ID" value="OPUNC07G16080"/>
</dbReference>
<feature type="chain" id="PRO_5002366652" description="Gnk2-homologous domain-containing protein" evidence="4">
    <location>
        <begin position="25"/>
        <end position="203"/>
    </location>
</feature>
<dbReference type="PANTHER" id="PTHR32099:SF43">
    <property type="entry name" value="GNK2-HOMOLOGOUS DOMAIN-CONTAINING PROTEIN"/>
    <property type="match status" value="1"/>
</dbReference>
<sequence>MPRAAILLLLLALALVAPPLSTDALDDDGHRLEPFHMCGILTGPYAPNSTYEANLRYLAATLPAKVMNASSSSVDVLAGERPNLIAASASCNSSSEYHDCGSCVAEAFRYARRLCPYSRHAVVDLGACSVSYYDVERSETAEVIEVSSDGIINHHTSFWWLSFIYVDDFPIMLLLQVMGFACVLFMFLQEWRASRKVPANLLP</sequence>
<dbReference type="CDD" id="cd23509">
    <property type="entry name" value="Gnk2-like"/>
    <property type="match status" value="1"/>
</dbReference>
<organism evidence="6">
    <name type="scientific">Oryza punctata</name>
    <name type="common">Red rice</name>
    <dbReference type="NCBI Taxonomy" id="4537"/>
    <lineage>
        <taxon>Eukaryota</taxon>
        <taxon>Viridiplantae</taxon>
        <taxon>Streptophyta</taxon>
        <taxon>Embryophyta</taxon>
        <taxon>Tracheophyta</taxon>
        <taxon>Spermatophyta</taxon>
        <taxon>Magnoliopsida</taxon>
        <taxon>Liliopsida</taxon>
        <taxon>Poales</taxon>
        <taxon>Poaceae</taxon>
        <taxon>BOP clade</taxon>
        <taxon>Oryzoideae</taxon>
        <taxon>Oryzeae</taxon>
        <taxon>Oryzinae</taxon>
        <taxon>Oryza</taxon>
    </lineage>
</organism>
<evidence type="ECO:0000256" key="4">
    <source>
        <dbReference type="SAM" id="SignalP"/>
    </source>
</evidence>
<feature type="transmembrane region" description="Helical" evidence="3">
    <location>
        <begin position="169"/>
        <end position="188"/>
    </location>
</feature>
<dbReference type="OMA" id="YHDVERM"/>
<dbReference type="PANTHER" id="PTHR32099">
    <property type="entry name" value="CYSTEINE-RICH REPEAT SECRETORY PROTEIN"/>
    <property type="match status" value="1"/>
</dbReference>
<keyword evidence="3" id="KW-0812">Transmembrane</keyword>
<keyword evidence="7" id="KW-1185">Reference proteome</keyword>
<dbReference type="Gene3D" id="3.30.430.20">
    <property type="entry name" value="Gnk2 domain, C-X8-C-X2-C motif"/>
    <property type="match status" value="1"/>
</dbReference>
<reference evidence="6" key="1">
    <citation type="submission" date="2015-04" db="UniProtKB">
        <authorList>
            <consortium name="EnsemblPlants"/>
        </authorList>
    </citation>
    <scope>IDENTIFICATION</scope>
</reference>
<dbReference type="InterPro" id="IPR002902">
    <property type="entry name" value="GNK2"/>
</dbReference>
<evidence type="ECO:0000256" key="1">
    <source>
        <dbReference type="ARBA" id="ARBA00022729"/>
    </source>
</evidence>
<reference evidence="6" key="2">
    <citation type="submission" date="2018-05" db="EMBL/GenBank/DDBJ databases">
        <title>OpunRS2 (Oryza punctata Reference Sequence Version 2).</title>
        <authorList>
            <person name="Zhang J."/>
            <person name="Kudrna D."/>
            <person name="Lee S."/>
            <person name="Talag J."/>
            <person name="Welchert J."/>
            <person name="Wing R.A."/>
        </authorList>
    </citation>
    <scope>NUCLEOTIDE SEQUENCE [LARGE SCALE GENOMIC DNA]</scope>
</reference>